<dbReference type="RefSeq" id="WP_088273935.1">
    <property type="nucleotide sequence ID" value="NZ_AP027273.1"/>
</dbReference>
<dbReference type="AlphaFoldDB" id="A0AAQ1G4W9"/>
<name>A0AAQ1G4W9_9GAMM</name>
<evidence type="ECO:0000256" key="6">
    <source>
        <dbReference type="PIRSR" id="PIRSR617867-1"/>
    </source>
</evidence>
<evidence type="ECO:0000256" key="5">
    <source>
        <dbReference type="ARBA" id="ARBA00051722"/>
    </source>
</evidence>
<dbReference type="EMBL" id="FNVE01000001">
    <property type="protein sequence ID" value="SEF67807.1"/>
    <property type="molecule type" value="Genomic_DNA"/>
</dbReference>
<evidence type="ECO:0000259" key="7">
    <source>
        <dbReference type="SMART" id="SM00226"/>
    </source>
</evidence>
<evidence type="ECO:0000256" key="2">
    <source>
        <dbReference type="ARBA" id="ARBA00013064"/>
    </source>
</evidence>
<dbReference type="CDD" id="cd16343">
    <property type="entry name" value="LMWPTP"/>
    <property type="match status" value="1"/>
</dbReference>
<dbReference type="InterPro" id="IPR050438">
    <property type="entry name" value="LMW_PTPase"/>
</dbReference>
<comment type="similarity">
    <text evidence="1">Belongs to the low molecular weight phosphotyrosine protein phosphatase family.</text>
</comment>
<keyword evidence="4" id="KW-0904">Protein phosphatase</keyword>
<organism evidence="8 9">
    <name type="scientific">Halopseudomonas aestusnigri</name>
    <dbReference type="NCBI Taxonomy" id="857252"/>
    <lineage>
        <taxon>Bacteria</taxon>
        <taxon>Pseudomonadati</taxon>
        <taxon>Pseudomonadota</taxon>
        <taxon>Gammaproteobacteria</taxon>
        <taxon>Pseudomonadales</taxon>
        <taxon>Pseudomonadaceae</taxon>
        <taxon>Halopseudomonas</taxon>
    </lineage>
</organism>
<dbReference type="PANTHER" id="PTHR11717:SF31">
    <property type="entry name" value="LOW MOLECULAR WEIGHT PROTEIN-TYROSINE-PHOSPHATASE ETP-RELATED"/>
    <property type="match status" value="1"/>
</dbReference>
<keyword evidence="9" id="KW-1185">Reference proteome</keyword>
<dbReference type="Gene3D" id="3.40.50.2300">
    <property type="match status" value="1"/>
</dbReference>
<evidence type="ECO:0000313" key="9">
    <source>
        <dbReference type="Proteomes" id="UP000243518"/>
    </source>
</evidence>
<dbReference type="Pfam" id="PF01451">
    <property type="entry name" value="LMWPc"/>
    <property type="match status" value="1"/>
</dbReference>
<protein>
    <recommendedName>
        <fullName evidence="2">protein-tyrosine-phosphatase</fullName>
        <ecNumber evidence="2">3.1.3.48</ecNumber>
    </recommendedName>
</protein>
<dbReference type="PANTHER" id="PTHR11717">
    <property type="entry name" value="LOW MOLECULAR WEIGHT PROTEIN TYROSINE PHOSPHATASE"/>
    <property type="match status" value="1"/>
</dbReference>
<feature type="domain" description="Phosphotyrosine protein phosphatase I" evidence="7">
    <location>
        <begin position="3"/>
        <end position="143"/>
    </location>
</feature>
<dbReference type="GO" id="GO:0004725">
    <property type="term" value="F:protein tyrosine phosphatase activity"/>
    <property type="evidence" value="ECO:0007669"/>
    <property type="project" value="UniProtKB-EC"/>
</dbReference>
<dbReference type="InterPro" id="IPR017867">
    <property type="entry name" value="Tyr_phospatase_low_mol_wt"/>
</dbReference>
<dbReference type="SUPFAM" id="SSF52788">
    <property type="entry name" value="Phosphotyrosine protein phosphatases I"/>
    <property type="match status" value="1"/>
</dbReference>
<dbReference type="SMART" id="SM00226">
    <property type="entry name" value="LMWPc"/>
    <property type="match status" value="1"/>
</dbReference>
<comment type="caution">
    <text evidence="8">The sequence shown here is derived from an EMBL/GenBank/DDBJ whole genome shotgun (WGS) entry which is preliminary data.</text>
</comment>
<reference evidence="8 9" key="1">
    <citation type="submission" date="2016-10" db="EMBL/GenBank/DDBJ databases">
        <authorList>
            <person name="Varghese N."/>
            <person name="Submissions S."/>
        </authorList>
    </citation>
    <scope>NUCLEOTIDE SEQUENCE [LARGE SCALE GENOMIC DNA]</scope>
    <source>
        <strain evidence="8 9">CECT 8317</strain>
    </source>
</reference>
<evidence type="ECO:0000256" key="4">
    <source>
        <dbReference type="ARBA" id="ARBA00022912"/>
    </source>
</evidence>
<sequence length="144" mass="15665">MIKKILVVCVGNICRSPTAEALLQQKLAGKGITVSSAGLGALVDKPVDASAAQVMAAAGLTLPEHRARQVTPEMLHAADLILAMEQRHLQKLHSLAPETRGKALLIGKWLDNAEVPDPYRQQLPAFEHVFKVLDKATTAWLRYL</sequence>
<gene>
    <name evidence="8" type="ORF">SAMN05216586_101655</name>
</gene>
<proteinExistence type="inferred from homology"/>
<dbReference type="PRINTS" id="PR00719">
    <property type="entry name" value="LMWPTPASE"/>
</dbReference>
<feature type="active site" description="Proton donor" evidence="6">
    <location>
        <position position="117"/>
    </location>
</feature>
<evidence type="ECO:0000256" key="1">
    <source>
        <dbReference type="ARBA" id="ARBA00011063"/>
    </source>
</evidence>
<dbReference type="InterPro" id="IPR023485">
    <property type="entry name" value="Ptyr_pPase"/>
</dbReference>
<evidence type="ECO:0000256" key="3">
    <source>
        <dbReference type="ARBA" id="ARBA00022801"/>
    </source>
</evidence>
<feature type="active site" evidence="6">
    <location>
        <position position="15"/>
    </location>
</feature>
<comment type="catalytic activity">
    <reaction evidence="5">
        <text>O-phospho-L-tyrosyl-[protein] + H2O = L-tyrosyl-[protein] + phosphate</text>
        <dbReference type="Rhea" id="RHEA:10684"/>
        <dbReference type="Rhea" id="RHEA-COMP:10136"/>
        <dbReference type="Rhea" id="RHEA-COMP:20101"/>
        <dbReference type="ChEBI" id="CHEBI:15377"/>
        <dbReference type="ChEBI" id="CHEBI:43474"/>
        <dbReference type="ChEBI" id="CHEBI:46858"/>
        <dbReference type="ChEBI" id="CHEBI:61978"/>
        <dbReference type="EC" id="3.1.3.48"/>
    </reaction>
</comment>
<keyword evidence="3" id="KW-0378">Hydrolase</keyword>
<feature type="active site" description="Nucleophile" evidence="6">
    <location>
        <position position="9"/>
    </location>
</feature>
<accession>A0AAQ1G4W9</accession>
<dbReference type="EC" id="3.1.3.48" evidence="2"/>
<dbReference type="Proteomes" id="UP000243518">
    <property type="component" value="Unassembled WGS sequence"/>
</dbReference>
<evidence type="ECO:0000313" key="8">
    <source>
        <dbReference type="EMBL" id="SEF67807.1"/>
    </source>
</evidence>
<dbReference type="InterPro" id="IPR036196">
    <property type="entry name" value="Ptyr_pPase_sf"/>
</dbReference>